<evidence type="ECO:0000256" key="5">
    <source>
        <dbReference type="PIRSR" id="PIRSR017617-1"/>
    </source>
</evidence>
<dbReference type="InterPro" id="IPR015421">
    <property type="entry name" value="PyrdxlP-dep_Trfase_major"/>
</dbReference>
<keyword evidence="4" id="KW-0456">Lyase</keyword>
<dbReference type="InterPro" id="IPR015422">
    <property type="entry name" value="PyrdxlP-dep_Trfase_small"/>
</dbReference>
<dbReference type="InterPro" id="IPR001597">
    <property type="entry name" value="ArAA_b-elim_lyase/Thr_aldolase"/>
</dbReference>
<evidence type="ECO:0000256" key="2">
    <source>
        <dbReference type="ARBA" id="ARBA00006966"/>
    </source>
</evidence>
<dbReference type="InterPro" id="IPR023603">
    <property type="entry name" value="Low_specificity_L-TA-like"/>
</dbReference>
<dbReference type="InterPro" id="IPR015424">
    <property type="entry name" value="PyrdxlP-dep_Trfase"/>
</dbReference>
<evidence type="ECO:0000256" key="1">
    <source>
        <dbReference type="ARBA" id="ARBA00001933"/>
    </source>
</evidence>
<dbReference type="PANTHER" id="PTHR48097:SF9">
    <property type="entry name" value="L-THREONINE ALDOLASE"/>
    <property type="match status" value="1"/>
</dbReference>
<dbReference type="Pfam" id="PF01212">
    <property type="entry name" value="Beta_elim_lyase"/>
    <property type="match status" value="1"/>
</dbReference>
<comment type="cofactor">
    <cofactor evidence="1">
        <name>pyridoxal 5'-phosphate</name>
        <dbReference type="ChEBI" id="CHEBI:597326"/>
    </cofactor>
</comment>
<evidence type="ECO:0000259" key="6">
    <source>
        <dbReference type="Pfam" id="PF01212"/>
    </source>
</evidence>
<dbReference type="AlphaFoldDB" id="A0AAN9TQ40"/>
<dbReference type="GO" id="GO:0008732">
    <property type="term" value="F:L-allo-threonine aldolase activity"/>
    <property type="evidence" value="ECO:0007669"/>
    <property type="project" value="TreeGrafter"/>
</dbReference>
<sequence length="343" mass="37873">MREAIFQAEVGDAVFEEDPTVLRLEKKAAKIFQKEAATFLPSGTMSNLTAILTHCNNRGAELIAGSRSHILLYEQTGAAQFGGVNIREIENYPDGTFSLDELRKKIRAPDRHSPATSLICIENTHNVLGGKVIPQEWIDELCNFAKSINVPVHMDGARIFDASIRLQIPVSKIAKNVDSVTFCVSKNLGGPYGSVLVGTEEFIQRAKKIQKGLGGSARQVGFMAAAAIYALDNMVERLADDHKHAQMVANAIRNANNPFIWVPPADEIHSNMFMIQLNTSKITPTELLDKLSTVYQEEGENPVIIKAFALTMDSVRFVFCCNNSTEDVEEAIKKIHMVISKIK</sequence>
<dbReference type="PIRSF" id="PIRSF017617">
    <property type="entry name" value="Thr_aldolase"/>
    <property type="match status" value="1"/>
</dbReference>
<dbReference type="PANTHER" id="PTHR48097">
    <property type="entry name" value="L-THREONINE ALDOLASE-RELATED"/>
    <property type="match status" value="1"/>
</dbReference>
<dbReference type="Gene3D" id="3.40.640.10">
    <property type="entry name" value="Type I PLP-dependent aspartate aminotransferase-like (Major domain)"/>
    <property type="match status" value="1"/>
</dbReference>
<evidence type="ECO:0000256" key="4">
    <source>
        <dbReference type="ARBA" id="ARBA00023239"/>
    </source>
</evidence>
<accession>A0AAN9TQ40</accession>
<evidence type="ECO:0000256" key="3">
    <source>
        <dbReference type="ARBA" id="ARBA00022898"/>
    </source>
</evidence>
<feature type="modified residue" description="N6-(pyridoxal phosphate)lysine" evidence="5">
    <location>
        <position position="186"/>
    </location>
</feature>
<dbReference type="NCBIfam" id="NF041359">
    <property type="entry name" value="GntG_guanitoxin"/>
    <property type="match status" value="1"/>
</dbReference>
<dbReference type="FunFam" id="3.40.640.10:FF:000030">
    <property type="entry name" value="Low-specificity L-threonine aldolase"/>
    <property type="match status" value="1"/>
</dbReference>
<dbReference type="GO" id="GO:0006567">
    <property type="term" value="P:L-threonine catabolic process"/>
    <property type="evidence" value="ECO:0007669"/>
    <property type="project" value="TreeGrafter"/>
</dbReference>
<comment type="caution">
    <text evidence="7">The sequence shown here is derived from an EMBL/GenBank/DDBJ whole genome shotgun (WGS) entry which is preliminary data.</text>
</comment>
<dbReference type="SUPFAM" id="SSF53383">
    <property type="entry name" value="PLP-dependent transferases"/>
    <property type="match status" value="1"/>
</dbReference>
<keyword evidence="3" id="KW-0663">Pyridoxal phosphate</keyword>
<dbReference type="Proteomes" id="UP001367676">
    <property type="component" value="Unassembled WGS sequence"/>
</dbReference>
<keyword evidence="8" id="KW-1185">Reference proteome</keyword>
<dbReference type="GO" id="GO:0005829">
    <property type="term" value="C:cytosol"/>
    <property type="evidence" value="ECO:0007669"/>
    <property type="project" value="TreeGrafter"/>
</dbReference>
<comment type="similarity">
    <text evidence="2">Belongs to the threonine aldolase family.</text>
</comment>
<proteinExistence type="inferred from homology"/>
<feature type="domain" description="Aromatic amino acid beta-eliminating lyase/threonine aldolase" evidence="6">
    <location>
        <begin position="1"/>
        <end position="258"/>
    </location>
</feature>
<gene>
    <name evidence="7" type="ORF">V9T40_009253</name>
</gene>
<name>A0AAN9TQ40_9HEMI</name>
<protein>
    <recommendedName>
        <fullName evidence="6">Aromatic amino acid beta-eliminating lyase/threonine aldolase domain-containing protein</fullName>
    </recommendedName>
</protein>
<dbReference type="GO" id="GO:0006545">
    <property type="term" value="P:glycine biosynthetic process"/>
    <property type="evidence" value="ECO:0007669"/>
    <property type="project" value="TreeGrafter"/>
</dbReference>
<reference evidence="7 8" key="1">
    <citation type="submission" date="2024-03" db="EMBL/GenBank/DDBJ databases">
        <title>Adaptation during the transition from Ophiocordyceps entomopathogen to insect associate is accompanied by gene loss and intensified selection.</title>
        <authorList>
            <person name="Ward C.M."/>
            <person name="Onetto C.A."/>
            <person name="Borneman A.R."/>
        </authorList>
    </citation>
    <scope>NUCLEOTIDE SEQUENCE [LARGE SCALE GENOMIC DNA]</scope>
    <source>
        <strain evidence="7">AWRI1</strain>
        <tissue evidence="7">Single Adult Female</tissue>
    </source>
</reference>
<dbReference type="Gene3D" id="3.90.1150.10">
    <property type="entry name" value="Aspartate Aminotransferase, domain 1"/>
    <property type="match status" value="1"/>
</dbReference>
<dbReference type="EMBL" id="JBBCAQ010000010">
    <property type="protein sequence ID" value="KAK7601812.1"/>
    <property type="molecule type" value="Genomic_DNA"/>
</dbReference>
<evidence type="ECO:0000313" key="7">
    <source>
        <dbReference type="EMBL" id="KAK7601812.1"/>
    </source>
</evidence>
<evidence type="ECO:0000313" key="8">
    <source>
        <dbReference type="Proteomes" id="UP001367676"/>
    </source>
</evidence>
<organism evidence="7 8">
    <name type="scientific">Parthenolecanium corni</name>
    <dbReference type="NCBI Taxonomy" id="536013"/>
    <lineage>
        <taxon>Eukaryota</taxon>
        <taxon>Metazoa</taxon>
        <taxon>Ecdysozoa</taxon>
        <taxon>Arthropoda</taxon>
        <taxon>Hexapoda</taxon>
        <taxon>Insecta</taxon>
        <taxon>Pterygota</taxon>
        <taxon>Neoptera</taxon>
        <taxon>Paraneoptera</taxon>
        <taxon>Hemiptera</taxon>
        <taxon>Sternorrhyncha</taxon>
        <taxon>Coccoidea</taxon>
        <taxon>Coccidae</taxon>
        <taxon>Parthenolecanium</taxon>
    </lineage>
</organism>